<name>A0A6J5RYC3_9CAUD</name>
<gene>
    <name evidence="1" type="ORF">UFOVP1324_8</name>
</gene>
<protein>
    <submittedName>
        <fullName evidence="1">Uncharacterized protein</fullName>
    </submittedName>
</protein>
<dbReference type="Pfam" id="PF21190">
    <property type="entry name" value="Bbp16"/>
    <property type="match status" value="1"/>
</dbReference>
<reference evidence="1" key="1">
    <citation type="submission" date="2020-05" db="EMBL/GenBank/DDBJ databases">
        <authorList>
            <person name="Chiriac C."/>
            <person name="Salcher M."/>
            <person name="Ghai R."/>
            <person name="Kavagutti S V."/>
        </authorList>
    </citation>
    <scope>NUCLEOTIDE SEQUENCE</scope>
</reference>
<dbReference type="Gene3D" id="2.60.120.1110">
    <property type="match status" value="1"/>
</dbReference>
<dbReference type="InterPro" id="IPR048922">
    <property type="entry name" value="Bbp16"/>
</dbReference>
<proteinExistence type="predicted"/>
<organism evidence="1">
    <name type="scientific">uncultured Caudovirales phage</name>
    <dbReference type="NCBI Taxonomy" id="2100421"/>
    <lineage>
        <taxon>Viruses</taxon>
        <taxon>Duplodnaviria</taxon>
        <taxon>Heunggongvirae</taxon>
        <taxon>Uroviricota</taxon>
        <taxon>Caudoviricetes</taxon>
        <taxon>Peduoviridae</taxon>
        <taxon>Maltschvirus</taxon>
        <taxon>Maltschvirus maltsch</taxon>
    </lineage>
</organism>
<accession>A0A6J5RYC3</accession>
<dbReference type="EMBL" id="LR797273">
    <property type="protein sequence ID" value="CAB4198781.1"/>
    <property type="molecule type" value="Genomic_DNA"/>
</dbReference>
<evidence type="ECO:0000313" key="1">
    <source>
        <dbReference type="EMBL" id="CAB4198781.1"/>
    </source>
</evidence>
<sequence length="161" mass="16583">MITDGLLLLESAQVLVRAAGTYVSTNTIDLSVNRDIGAGSVLKVMWNVEVAYAGGTSIQFQQILSAAANLSSPVVVDLGIVVPLANLVAGAIGVRYIPELLDGPAGLTAPVTGVAGIGSVGLRYYGTQSVSLGTFSAGQHSTRIVNDITDVKHYPSGWSIL</sequence>